<sequence>MDHLEPKARSQLMSRVRSRNTQPEMKLRKALYARGLRYRLHAKELPGKPDIVFRTARIAIFVHGCFWHQHYGCIRAAVPKSNTAFWKKKLNGNVARDCRNREALIAIGYRVITVWECEIKTIEGLRTIVETIAHEVAEGHA</sequence>
<dbReference type="AlphaFoldDB" id="A0A842I035"/>
<reference evidence="8 9" key="1">
    <citation type="submission" date="2020-08" db="EMBL/GenBank/DDBJ databases">
        <title>Draft genome sequence of Parasphingopyxis sp. GrpM-11.</title>
        <authorList>
            <person name="Oh J."/>
            <person name="Roh D.-H."/>
        </authorList>
    </citation>
    <scope>NUCLEOTIDE SEQUENCE [LARGE SCALE GENOMIC DNA]</scope>
    <source>
        <strain evidence="8 9">GrpM-11</strain>
    </source>
</reference>
<dbReference type="InterPro" id="IPR011335">
    <property type="entry name" value="Restrct_endonuc-II-like"/>
</dbReference>
<dbReference type="NCBIfam" id="TIGR00632">
    <property type="entry name" value="vsr"/>
    <property type="match status" value="1"/>
</dbReference>
<dbReference type="Gene3D" id="3.40.960.10">
    <property type="entry name" value="VSR Endonuclease"/>
    <property type="match status" value="1"/>
</dbReference>
<keyword evidence="4 6" id="KW-0378">Hydrolase</keyword>
<accession>A0A842I035</accession>
<evidence type="ECO:0000313" key="8">
    <source>
        <dbReference type="EMBL" id="MBC2777124.1"/>
    </source>
</evidence>
<comment type="similarity">
    <text evidence="6">Belongs to the vsr family.</text>
</comment>
<dbReference type="GO" id="GO:0004519">
    <property type="term" value="F:endonuclease activity"/>
    <property type="evidence" value="ECO:0007669"/>
    <property type="project" value="UniProtKB-KW"/>
</dbReference>
<evidence type="ECO:0000313" key="9">
    <source>
        <dbReference type="Proteomes" id="UP000564378"/>
    </source>
</evidence>
<proteinExistence type="inferred from homology"/>
<dbReference type="SUPFAM" id="SSF52980">
    <property type="entry name" value="Restriction endonuclease-like"/>
    <property type="match status" value="1"/>
</dbReference>
<evidence type="ECO:0000256" key="6">
    <source>
        <dbReference type="PIRNR" id="PIRNR018267"/>
    </source>
</evidence>
<feature type="region of interest" description="Disordered" evidence="7">
    <location>
        <begin position="1"/>
        <end position="22"/>
    </location>
</feature>
<evidence type="ECO:0000256" key="4">
    <source>
        <dbReference type="ARBA" id="ARBA00022801"/>
    </source>
</evidence>
<gene>
    <name evidence="8" type="primary">vsr</name>
    <name evidence="8" type="ORF">H6P80_05760</name>
</gene>
<organism evidence="8 9">
    <name type="scientific">Parasphingopyxis marina</name>
    <dbReference type="NCBI Taxonomy" id="2761622"/>
    <lineage>
        <taxon>Bacteria</taxon>
        <taxon>Pseudomonadati</taxon>
        <taxon>Pseudomonadota</taxon>
        <taxon>Alphaproteobacteria</taxon>
        <taxon>Sphingomonadales</taxon>
        <taxon>Sphingomonadaceae</taxon>
        <taxon>Parasphingopyxis</taxon>
    </lineage>
</organism>
<keyword evidence="3 6" id="KW-0227">DNA damage</keyword>
<dbReference type="InterPro" id="IPR004603">
    <property type="entry name" value="DNA_mismatch_endonuc_vsr"/>
</dbReference>
<keyword evidence="2 6" id="KW-0255">Endonuclease</keyword>
<dbReference type="RefSeq" id="WP_185800353.1">
    <property type="nucleotide sequence ID" value="NZ_JACJVJ010000001.1"/>
</dbReference>
<dbReference type="CDD" id="cd00221">
    <property type="entry name" value="Vsr"/>
    <property type="match status" value="1"/>
</dbReference>
<evidence type="ECO:0000256" key="5">
    <source>
        <dbReference type="ARBA" id="ARBA00023204"/>
    </source>
</evidence>
<dbReference type="Pfam" id="PF03852">
    <property type="entry name" value="Vsr"/>
    <property type="match status" value="1"/>
</dbReference>
<keyword evidence="1 6" id="KW-0540">Nuclease</keyword>
<dbReference type="EMBL" id="JACJVJ010000001">
    <property type="protein sequence ID" value="MBC2777124.1"/>
    <property type="molecule type" value="Genomic_DNA"/>
</dbReference>
<dbReference type="GO" id="GO:0016787">
    <property type="term" value="F:hydrolase activity"/>
    <property type="evidence" value="ECO:0007669"/>
    <property type="project" value="UniProtKB-KW"/>
</dbReference>
<keyword evidence="9" id="KW-1185">Reference proteome</keyword>
<keyword evidence="5 6" id="KW-0234">DNA repair</keyword>
<dbReference type="PIRSF" id="PIRSF018267">
    <property type="entry name" value="VSR_endonuc"/>
    <property type="match status" value="1"/>
</dbReference>
<dbReference type="GO" id="GO:0006298">
    <property type="term" value="P:mismatch repair"/>
    <property type="evidence" value="ECO:0007669"/>
    <property type="project" value="UniProtKB-UniRule"/>
</dbReference>
<comment type="function">
    <text evidence="6">May nick specific sequences that contain T:G mispairs resulting from m5C-deamination.</text>
</comment>
<evidence type="ECO:0000256" key="7">
    <source>
        <dbReference type="SAM" id="MobiDB-lite"/>
    </source>
</evidence>
<dbReference type="Proteomes" id="UP000564378">
    <property type="component" value="Unassembled WGS sequence"/>
</dbReference>
<evidence type="ECO:0000256" key="3">
    <source>
        <dbReference type="ARBA" id="ARBA00022763"/>
    </source>
</evidence>
<protein>
    <recommendedName>
        <fullName evidence="6">Very short patch repair endonuclease</fullName>
        <ecNumber evidence="6">3.1.-.-</ecNumber>
    </recommendedName>
</protein>
<evidence type="ECO:0000256" key="1">
    <source>
        <dbReference type="ARBA" id="ARBA00022722"/>
    </source>
</evidence>
<evidence type="ECO:0000256" key="2">
    <source>
        <dbReference type="ARBA" id="ARBA00022759"/>
    </source>
</evidence>
<comment type="caution">
    <text evidence="8">The sequence shown here is derived from an EMBL/GenBank/DDBJ whole genome shotgun (WGS) entry which is preliminary data.</text>
</comment>
<dbReference type="EC" id="3.1.-.-" evidence="6"/>
<name>A0A842I035_9SPHN</name>